<keyword evidence="7 10" id="KW-0472">Membrane</keyword>
<proteinExistence type="inferred from homology"/>
<dbReference type="GO" id="GO:0005549">
    <property type="term" value="F:odorant binding"/>
    <property type="evidence" value="ECO:0007669"/>
    <property type="project" value="InterPro"/>
</dbReference>
<evidence type="ECO:0000256" key="5">
    <source>
        <dbReference type="ARBA" id="ARBA00022725"/>
    </source>
</evidence>
<organism evidence="11 12">
    <name type="scientific">Apis cerana cerana</name>
    <name type="common">Oriental honeybee</name>
    <dbReference type="NCBI Taxonomy" id="94128"/>
    <lineage>
        <taxon>Eukaryota</taxon>
        <taxon>Metazoa</taxon>
        <taxon>Ecdysozoa</taxon>
        <taxon>Arthropoda</taxon>
        <taxon>Hexapoda</taxon>
        <taxon>Insecta</taxon>
        <taxon>Pterygota</taxon>
        <taxon>Neoptera</taxon>
        <taxon>Endopterygota</taxon>
        <taxon>Hymenoptera</taxon>
        <taxon>Apocrita</taxon>
        <taxon>Aculeata</taxon>
        <taxon>Apoidea</taxon>
        <taxon>Anthophila</taxon>
        <taxon>Apidae</taxon>
        <taxon>Apis</taxon>
    </lineage>
</organism>
<keyword evidence="5 10" id="KW-0552">Olfaction</keyword>
<evidence type="ECO:0000256" key="3">
    <source>
        <dbReference type="ARBA" id="ARBA00022606"/>
    </source>
</evidence>
<evidence type="ECO:0000256" key="2">
    <source>
        <dbReference type="ARBA" id="ARBA00022475"/>
    </source>
</evidence>
<accession>A0A2A3ERX1</accession>
<name>A0A2A3ERX1_APICC</name>
<dbReference type="EMBL" id="KZ288189">
    <property type="protein sequence ID" value="PBC34543.1"/>
    <property type="molecule type" value="Genomic_DNA"/>
</dbReference>
<keyword evidence="6 10" id="KW-1133">Transmembrane helix</keyword>
<evidence type="ECO:0000256" key="8">
    <source>
        <dbReference type="ARBA" id="ARBA00023170"/>
    </source>
</evidence>
<dbReference type="GO" id="GO:0007165">
    <property type="term" value="P:signal transduction"/>
    <property type="evidence" value="ECO:0007669"/>
    <property type="project" value="UniProtKB-KW"/>
</dbReference>
<dbReference type="OrthoDB" id="7539170at2759"/>
<dbReference type="AlphaFoldDB" id="A0A2A3ERX1"/>
<evidence type="ECO:0000256" key="4">
    <source>
        <dbReference type="ARBA" id="ARBA00022692"/>
    </source>
</evidence>
<keyword evidence="9 10" id="KW-0807">Transducer</keyword>
<keyword evidence="2" id="KW-1003">Cell membrane</keyword>
<keyword evidence="4 10" id="KW-0812">Transmembrane</keyword>
<evidence type="ECO:0000256" key="6">
    <source>
        <dbReference type="ARBA" id="ARBA00022989"/>
    </source>
</evidence>
<keyword evidence="12" id="KW-1185">Reference proteome</keyword>
<keyword evidence="3 10" id="KW-0716">Sensory transduction</keyword>
<dbReference type="PANTHER" id="PTHR21137:SF35">
    <property type="entry name" value="ODORANT RECEPTOR 19A-RELATED"/>
    <property type="match status" value="1"/>
</dbReference>
<sequence>MEKQQCVIAQDDGKKANLSIQWNRWLLAPIGVWPNLRKSRIGKCYSLLISIICYSLIGFMLVSCSMFLMVEIKKLYNRIKMIGPLSFFLMTFMKYYLLLLHENDIREGIECIEWDWKHMKHQEDRNIMIAYANYGRKLVLICTFFMYSAFAFYYLVLPFSVGKIEDGNLTFIQLPFPSSSLIADIRYSPYNEIVLSVQILTGVVMHAITSAACSIAAVFAVHACGQMQVLMNWLDHLVDGRSDMSKAIDDRIANIVIQHDRILKFLALTEKALQQISFVEFLGCTANMCLLGYYLIVEWNPKEIILSVTYVALIISITFNIFIFCYIGDLVAEQYLIEMNNVSIQCQKVGEMAYMIEWYRLTGKKKLCCILIIAMSNSSVKFTAGNMVELSIYTFSDVVKTSVAFLNMFRALT</sequence>
<comment type="similarity">
    <text evidence="10">Belongs to the insect chemoreceptor superfamily. Heteromeric odorant receptor channel (TC 1.A.69) family.</text>
</comment>
<dbReference type="InterPro" id="IPR004117">
    <property type="entry name" value="7tm6_olfct_rcpt"/>
</dbReference>
<dbReference type="PANTHER" id="PTHR21137">
    <property type="entry name" value="ODORANT RECEPTOR"/>
    <property type="match status" value="1"/>
</dbReference>
<evidence type="ECO:0000313" key="11">
    <source>
        <dbReference type="EMBL" id="PBC34543.1"/>
    </source>
</evidence>
<keyword evidence="8 10" id="KW-0675">Receptor</keyword>
<dbReference type="Proteomes" id="UP000242457">
    <property type="component" value="Unassembled WGS sequence"/>
</dbReference>
<dbReference type="Pfam" id="PF02949">
    <property type="entry name" value="7tm_6"/>
    <property type="match status" value="1"/>
</dbReference>
<dbReference type="GO" id="GO:0004984">
    <property type="term" value="F:olfactory receptor activity"/>
    <property type="evidence" value="ECO:0007669"/>
    <property type="project" value="InterPro"/>
</dbReference>
<feature type="transmembrane region" description="Helical" evidence="10">
    <location>
        <begin position="278"/>
        <end position="296"/>
    </location>
</feature>
<feature type="transmembrane region" description="Helical" evidence="10">
    <location>
        <begin position="308"/>
        <end position="327"/>
    </location>
</feature>
<feature type="transmembrane region" description="Helical" evidence="10">
    <location>
        <begin position="138"/>
        <end position="156"/>
    </location>
</feature>
<gene>
    <name evidence="11" type="ORF">APICC_02318</name>
</gene>
<evidence type="ECO:0000256" key="10">
    <source>
        <dbReference type="RuleBase" id="RU351113"/>
    </source>
</evidence>
<evidence type="ECO:0000256" key="9">
    <source>
        <dbReference type="ARBA" id="ARBA00023224"/>
    </source>
</evidence>
<evidence type="ECO:0000313" key="12">
    <source>
        <dbReference type="Proteomes" id="UP000242457"/>
    </source>
</evidence>
<evidence type="ECO:0000256" key="1">
    <source>
        <dbReference type="ARBA" id="ARBA00004651"/>
    </source>
</evidence>
<feature type="transmembrane region" description="Helical" evidence="10">
    <location>
        <begin position="45"/>
        <end position="69"/>
    </location>
</feature>
<feature type="transmembrane region" description="Helical" evidence="10">
    <location>
        <begin position="81"/>
        <end position="100"/>
    </location>
</feature>
<comment type="subcellular location">
    <subcellularLocation>
        <location evidence="1 10">Cell membrane</location>
        <topology evidence="1 10">Multi-pass membrane protein</topology>
    </subcellularLocation>
</comment>
<evidence type="ECO:0000256" key="7">
    <source>
        <dbReference type="ARBA" id="ARBA00023136"/>
    </source>
</evidence>
<comment type="caution">
    <text evidence="10">Lacks conserved residue(s) required for the propagation of feature annotation.</text>
</comment>
<dbReference type="GO" id="GO:0005886">
    <property type="term" value="C:plasma membrane"/>
    <property type="evidence" value="ECO:0007669"/>
    <property type="project" value="UniProtKB-SubCell"/>
</dbReference>
<feature type="transmembrane region" description="Helical" evidence="10">
    <location>
        <begin position="199"/>
        <end position="221"/>
    </location>
</feature>
<reference evidence="11 12" key="1">
    <citation type="submission" date="2014-07" db="EMBL/GenBank/DDBJ databases">
        <title>Genomic and transcriptomic analysis on Apis cerana provide comprehensive insights into honey bee biology.</title>
        <authorList>
            <person name="Diao Q."/>
            <person name="Sun L."/>
            <person name="Zheng H."/>
            <person name="Zheng H."/>
            <person name="Xu S."/>
            <person name="Wang S."/>
            <person name="Zeng Z."/>
            <person name="Hu F."/>
            <person name="Su S."/>
            <person name="Wu J."/>
        </authorList>
    </citation>
    <scope>NUCLEOTIDE SEQUENCE [LARGE SCALE GENOMIC DNA]</scope>
    <source>
        <tissue evidence="11">Pupae without intestine</tissue>
    </source>
</reference>
<protein>
    <recommendedName>
        <fullName evidence="10">Odorant receptor</fullName>
    </recommendedName>
</protein>